<feature type="chain" id="PRO_5043091053" description="5'-Nucleotidase C-terminal domain-containing protein" evidence="2">
    <location>
        <begin position="22"/>
        <end position="675"/>
    </location>
</feature>
<dbReference type="InterPro" id="IPR036907">
    <property type="entry name" value="5'-Nucleotdase_C_sf"/>
</dbReference>
<dbReference type="SUPFAM" id="SSF55816">
    <property type="entry name" value="5'-nucleotidase (syn. UDP-sugar hydrolase), C-terminal domain"/>
    <property type="match status" value="1"/>
</dbReference>
<reference evidence="5" key="2">
    <citation type="submission" date="2023-06" db="EMBL/GenBank/DDBJ databases">
        <authorList>
            <consortium name="Lawrence Berkeley National Laboratory"/>
            <person name="Mondo S.J."/>
            <person name="Hensen N."/>
            <person name="Bonometti L."/>
            <person name="Westerberg I."/>
            <person name="Brannstrom I.O."/>
            <person name="Guillou S."/>
            <person name="Cros-Aarteil S."/>
            <person name="Calhoun S."/>
            <person name="Haridas S."/>
            <person name="Kuo A."/>
            <person name="Pangilinan J."/>
            <person name="Riley R."/>
            <person name="Labutti K."/>
            <person name="Andreopoulos B."/>
            <person name="Lipzen A."/>
            <person name="Chen C."/>
            <person name="Yanf M."/>
            <person name="Daum C."/>
            <person name="Ng V."/>
            <person name="Clum A."/>
            <person name="Steindorff A."/>
            <person name="Ohm R."/>
            <person name="Martin F."/>
            <person name="Silar P."/>
            <person name="Natvig D."/>
            <person name="Lalanne C."/>
            <person name="Gautier V."/>
            <person name="Ament-Velasquez S.L."/>
            <person name="Kruys A."/>
            <person name="Hutchinson M.I."/>
            <person name="Powell A.J."/>
            <person name="Barry K."/>
            <person name="Miller A.N."/>
            <person name="Grigoriev I.V."/>
            <person name="Debuchy R."/>
            <person name="Gladieux P."/>
            <person name="Thoren M.H."/>
            <person name="Johannesson H."/>
        </authorList>
    </citation>
    <scope>NUCLEOTIDE SEQUENCE</scope>
    <source>
        <strain evidence="5">PSN324</strain>
    </source>
</reference>
<comment type="caution">
    <text evidence="5">The sequence shown here is derived from an EMBL/GenBank/DDBJ whole genome shotgun (WGS) entry which is preliminary data.</text>
</comment>
<accession>A0AAV9HKB2</accession>
<dbReference type="GO" id="GO:0016787">
    <property type="term" value="F:hydrolase activity"/>
    <property type="evidence" value="ECO:0007669"/>
    <property type="project" value="UniProtKB-KW"/>
</dbReference>
<dbReference type="SUPFAM" id="SSF56300">
    <property type="entry name" value="Metallo-dependent phosphatases"/>
    <property type="match status" value="1"/>
</dbReference>
<feature type="signal peptide" evidence="2">
    <location>
        <begin position="1"/>
        <end position="21"/>
    </location>
</feature>
<dbReference type="PANTHER" id="PTHR11575:SF41">
    <property type="entry name" value="PUTATIVE (AFU_ORTHOLOGUE AFUA_1G01160)-RELATED"/>
    <property type="match status" value="1"/>
</dbReference>
<dbReference type="PRINTS" id="PR01607">
    <property type="entry name" value="APYRASEFAMLY"/>
</dbReference>
<keyword evidence="2" id="KW-0378">Hydrolase</keyword>
<feature type="domain" description="5'-Nucleotidase C-terminal" evidence="4">
    <location>
        <begin position="385"/>
        <end position="545"/>
    </location>
</feature>
<dbReference type="Gene3D" id="3.60.21.10">
    <property type="match status" value="1"/>
</dbReference>
<dbReference type="Proteomes" id="UP001321749">
    <property type="component" value="Unassembled WGS sequence"/>
</dbReference>
<dbReference type="InterPro" id="IPR029052">
    <property type="entry name" value="Metallo-depent_PP-like"/>
</dbReference>
<feature type="region of interest" description="Disordered" evidence="3">
    <location>
        <begin position="269"/>
        <end position="289"/>
    </location>
</feature>
<evidence type="ECO:0000313" key="5">
    <source>
        <dbReference type="EMBL" id="KAK4459817.1"/>
    </source>
</evidence>
<dbReference type="GO" id="GO:0009166">
    <property type="term" value="P:nucleotide catabolic process"/>
    <property type="evidence" value="ECO:0007669"/>
    <property type="project" value="InterPro"/>
</dbReference>
<keyword evidence="2" id="KW-0547">Nucleotide-binding</keyword>
<dbReference type="InterPro" id="IPR006179">
    <property type="entry name" value="5_nucleotidase/apyrase"/>
</dbReference>
<protein>
    <recommendedName>
        <fullName evidence="4">5'-Nucleotidase C-terminal domain-containing protein</fullName>
    </recommendedName>
</protein>
<name>A0AAV9HKB2_9PEZI</name>
<dbReference type="Pfam" id="PF02872">
    <property type="entry name" value="5_nucleotid_C"/>
    <property type="match status" value="1"/>
</dbReference>
<keyword evidence="2" id="KW-0732">Signal</keyword>
<dbReference type="AlphaFoldDB" id="A0AAV9HKB2"/>
<sequence>MVIPNHAVLPLLMAAAAVVRGDGNTSSKAIAASEVIPASEAIAIPEAVSTEPVCGDVLTFYHFNDVAREGLDPLKLESPKPKGSAPPMVVLSSKIFAPRQNTSAGDVTAVLQKFPIDVVCCVSDSAPGSNAASYSPYSQPLSSPHINLAEADIPSDGHLPPEIERVFEIKEHGPYRIGFFGMVGIDWDAANPPSEKMPRWYVQQLVNEAQTNTRILRKEHGCDFVIAVTNMRLIEDLLVSNATTEGDNRIDLIFGGYDGEVLQRRVGEGNANPAVGDQGQKHHGRMSGGWRESYDPSIRLIKSGTEWEGLSVVEVCIEKKENSGMKRLQMSTIKVTQIPRIQRHPLFSQLEPSQDILEIVDTVNGPALQNLTQRPLFISRAKLNGREHTVRHAESNLGNLIADSMLAYYDADVALFPSRSIRCDRLLGGPQANSSAPIALTGYDVIDCLPFQNNLVVKLVSGRELLAALENSLSNRHADGRFLQLAGLRIQASWQRPQGQRVISANWTLDLLDGTEIREPVSAEQEYMVAMTEWLADGWGGYDMLRGSPVVRGGPEVGITDTDLLLSTFAEWDEADERWLRSDKGESAVGEYLYDDEQLTPRLYNLRNVRARIVYDQPEGSRLPGVWPRVDGRIKFVKEHRVLNMTQYKALEGGVETPAMVAMKTPVEGQPVFAK</sequence>
<dbReference type="InterPro" id="IPR008334">
    <property type="entry name" value="5'-Nucleotdase_C"/>
</dbReference>
<gene>
    <name evidence="5" type="ORF">QBC42DRAFT_340102</name>
</gene>
<comment type="similarity">
    <text evidence="1 2">Belongs to the 5'-nucleotidase family.</text>
</comment>
<dbReference type="EMBL" id="MU865027">
    <property type="protein sequence ID" value="KAK4459817.1"/>
    <property type="molecule type" value="Genomic_DNA"/>
</dbReference>
<proteinExistence type="inferred from homology"/>
<evidence type="ECO:0000256" key="3">
    <source>
        <dbReference type="SAM" id="MobiDB-lite"/>
    </source>
</evidence>
<dbReference type="GO" id="GO:0000166">
    <property type="term" value="F:nucleotide binding"/>
    <property type="evidence" value="ECO:0007669"/>
    <property type="project" value="UniProtKB-KW"/>
</dbReference>
<dbReference type="Gene3D" id="3.90.780.10">
    <property type="entry name" value="5'-Nucleotidase, C-terminal domain"/>
    <property type="match status" value="1"/>
</dbReference>
<evidence type="ECO:0000259" key="4">
    <source>
        <dbReference type="Pfam" id="PF02872"/>
    </source>
</evidence>
<dbReference type="PANTHER" id="PTHR11575">
    <property type="entry name" value="5'-NUCLEOTIDASE-RELATED"/>
    <property type="match status" value="1"/>
</dbReference>
<evidence type="ECO:0000256" key="2">
    <source>
        <dbReference type="RuleBase" id="RU362119"/>
    </source>
</evidence>
<evidence type="ECO:0000256" key="1">
    <source>
        <dbReference type="ARBA" id="ARBA00006654"/>
    </source>
</evidence>
<keyword evidence="6" id="KW-1185">Reference proteome</keyword>
<organism evidence="5 6">
    <name type="scientific">Cladorrhinum samala</name>
    <dbReference type="NCBI Taxonomy" id="585594"/>
    <lineage>
        <taxon>Eukaryota</taxon>
        <taxon>Fungi</taxon>
        <taxon>Dikarya</taxon>
        <taxon>Ascomycota</taxon>
        <taxon>Pezizomycotina</taxon>
        <taxon>Sordariomycetes</taxon>
        <taxon>Sordariomycetidae</taxon>
        <taxon>Sordariales</taxon>
        <taxon>Podosporaceae</taxon>
        <taxon>Cladorrhinum</taxon>
    </lineage>
</organism>
<evidence type="ECO:0000313" key="6">
    <source>
        <dbReference type="Proteomes" id="UP001321749"/>
    </source>
</evidence>
<reference evidence="5" key="1">
    <citation type="journal article" date="2023" name="Mol. Phylogenet. Evol.">
        <title>Genome-scale phylogeny and comparative genomics of the fungal order Sordariales.</title>
        <authorList>
            <person name="Hensen N."/>
            <person name="Bonometti L."/>
            <person name="Westerberg I."/>
            <person name="Brannstrom I.O."/>
            <person name="Guillou S."/>
            <person name="Cros-Aarteil S."/>
            <person name="Calhoun S."/>
            <person name="Haridas S."/>
            <person name="Kuo A."/>
            <person name="Mondo S."/>
            <person name="Pangilinan J."/>
            <person name="Riley R."/>
            <person name="LaButti K."/>
            <person name="Andreopoulos B."/>
            <person name="Lipzen A."/>
            <person name="Chen C."/>
            <person name="Yan M."/>
            <person name="Daum C."/>
            <person name="Ng V."/>
            <person name="Clum A."/>
            <person name="Steindorff A."/>
            <person name="Ohm R.A."/>
            <person name="Martin F."/>
            <person name="Silar P."/>
            <person name="Natvig D.O."/>
            <person name="Lalanne C."/>
            <person name="Gautier V."/>
            <person name="Ament-Velasquez S.L."/>
            <person name="Kruys A."/>
            <person name="Hutchinson M.I."/>
            <person name="Powell A.J."/>
            <person name="Barry K."/>
            <person name="Miller A.N."/>
            <person name="Grigoriev I.V."/>
            <person name="Debuchy R."/>
            <person name="Gladieux P."/>
            <person name="Hiltunen Thoren M."/>
            <person name="Johannesson H."/>
        </authorList>
    </citation>
    <scope>NUCLEOTIDE SEQUENCE</scope>
    <source>
        <strain evidence="5">PSN324</strain>
    </source>
</reference>